<feature type="compositionally biased region" description="Basic and acidic residues" evidence="1">
    <location>
        <begin position="488"/>
        <end position="505"/>
    </location>
</feature>
<dbReference type="SUPFAM" id="SSF50998">
    <property type="entry name" value="Quinoprotein alcohol dehydrogenase-like"/>
    <property type="match status" value="1"/>
</dbReference>
<accession>A0ABR9JT82</accession>
<gene>
    <name evidence="3" type="ORF">H4W34_003610</name>
</gene>
<sequence length="755" mass="77197">MLGLIAGGLAVALCVVLVDRFVLHAEWWEVRHRVTSEAVSPLGDVGPPPGPLAVGWERATRVHRGPVAGYDAVSYAVTKGQIVTVSGQGVQVVDARTGAKRWSYSRSDWTMLGWTSTGSQLVGYFERDGHRADRVLVGFDVLSGSLLWKREGPRPAAVARTTLRFPAGAGVVLATDDTRRKLIGLSAETGEPLWQRPIRHGCRLFEGAAQPSGDRESLVALALDCARQSRPSRLLALAPETGEISWDEVLGAEEAPEVTMLDGVTLVSDGTALRAFDEEGGEFASWDGDAVCGDGMCPAVLVDGRLVVVYHPDGTKRGTTLMEAVDVPSGNVAWARDVPSYTALARAGGTVYALRPRLSELLLPAGIDVVSPADGAATTAPAPFTMDPDLPGKRPWIAAAGGLLYVAVAEAVPRPAGESRLVALRGGRIGPGPDELGGVPEADWPDACELLKDEDLARAGLDDYVTEPDKAEVGTAELPEPVSCTYEPVEKKPEDDEDAPGKDGEPGSGGGDGTGAVDEPGAGGGSGAGARSGSGGESGSGNDSGAGDEPGGGVQSGAGGDSGAGNEPGAGDGSGDGDRSGSRSGSDSGSGGGSSGGADGGGDASGEGRASGGPSAHPTSPPPPTGVPGGEAGKRATAVRGLTVSVRWVAETDEAASQMLDAFQSVQAQVRRRENLGGDEMYEIGATAGVIAVRVGRVIAVVEAGSPTGAAARLAKSVAVRLEERDRELRAAELKRLADQREKAERKVSDPPRAP</sequence>
<feature type="compositionally biased region" description="Gly residues" evidence="1">
    <location>
        <begin position="588"/>
        <end position="611"/>
    </location>
</feature>
<dbReference type="PANTHER" id="PTHR34512">
    <property type="entry name" value="CELL SURFACE PROTEIN"/>
    <property type="match status" value="1"/>
</dbReference>
<evidence type="ECO:0000256" key="1">
    <source>
        <dbReference type="SAM" id="MobiDB-lite"/>
    </source>
</evidence>
<keyword evidence="4" id="KW-1185">Reference proteome</keyword>
<dbReference type="PANTHER" id="PTHR34512:SF30">
    <property type="entry name" value="OUTER MEMBRANE PROTEIN ASSEMBLY FACTOR BAMB"/>
    <property type="match status" value="1"/>
</dbReference>
<dbReference type="Gene3D" id="2.130.10.10">
    <property type="entry name" value="YVTN repeat-like/Quinoprotein amine dehydrogenase"/>
    <property type="match status" value="1"/>
</dbReference>
<dbReference type="Pfam" id="PF13360">
    <property type="entry name" value="PQQ_2"/>
    <property type="match status" value="1"/>
</dbReference>
<dbReference type="InterPro" id="IPR011047">
    <property type="entry name" value="Quinoprotein_ADH-like_sf"/>
</dbReference>
<evidence type="ECO:0000313" key="3">
    <source>
        <dbReference type="EMBL" id="MBE1533777.1"/>
    </source>
</evidence>
<dbReference type="RefSeq" id="WP_192760263.1">
    <property type="nucleotide sequence ID" value="NZ_JADBDZ010000001.1"/>
</dbReference>
<dbReference type="InterPro" id="IPR002372">
    <property type="entry name" value="PQQ_rpt_dom"/>
</dbReference>
<name>A0ABR9JT82_9ACTN</name>
<feature type="compositionally biased region" description="Gly residues" evidence="1">
    <location>
        <begin position="521"/>
        <end position="574"/>
    </location>
</feature>
<feature type="region of interest" description="Disordered" evidence="1">
    <location>
        <begin position="736"/>
        <end position="755"/>
    </location>
</feature>
<comment type="caution">
    <text evidence="3">The sequence shown here is derived from an EMBL/GenBank/DDBJ whole genome shotgun (WGS) entry which is preliminary data.</text>
</comment>
<dbReference type="InterPro" id="IPR015943">
    <property type="entry name" value="WD40/YVTN_repeat-like_dom_sf"/>
</dbReference>
<evidence type="ECO:0000313" key="4">
    <source>
        <dbReference type="Proteomes" id="UP000627838"/>
    </source>
</evidence>
<reference evidence="3 4" key="1">
    <citation type="submission" date="2020-10" db="EMBL/GenBank/DDBJ databases">
        <title>Sequencing the genomes of 1000 actinobacteria strains.</title>
        <authorList>
            <person name="Klenk H.-P."/>
        </authorList>
    </citation>
    <scope>NUCLEOTIDE SEQUENCE [LARGE SCALE GENOMIC DNA]</scope>
    <source>
        <strain evidence="3 4">DSM 46744</strain>
    </source>
</reference>
<dbReference type="EMBL" id="JADBDZ010000001">
    <property type="protein sequence ID" value="MBE1533777.1"/>
    <property type="molecule type" value="Genomic_DNA"/>
</dbReference>
<organism evidence="3 4">
    <name type="scientific">Actinomadura algeriensis</name>
    <dbReference type="NCBI Taxonomy" id="1679523"/>
    <lineage>
        <taxon>Bacteria</taxon>
        <taxon>Bacillati</taxon>
        <taxon>Actinomycetota</taxon>
        <taxon>Actinomycetes</taxon>
        <taxon>Streptosporangiales</taxon>
        <taxon>Thermomonosporaceae</taxon>
        <taxon>Actinomadura</taxon>
    </lineage>
</organism>
<feature type="domain" description="Pyrrolo-quinoline quinone repeat" evidence="2">
    <location>
        <begin position="132"/>
        <end position="199"/>
    </location>
</feature>
<evidence type="ECO:0000259" key="2">
    <source>
        <dbReference type="Pfam" id="PF13360"/>
    </source>
</evidence>
<proteinExistence type="predicted"/>
<feature type="region of interest" description="Disordered" evidence="1">
    <location>
        <begin position="467"/>
        <end position="638"/>
    </location>
</feature>
<dbReference type="Proteomes" id="UP000627838">
    <property type="component" value="Unassembled WGS sequence"/>
</dbReference>
<protein>
    <recommendedName>
        <fullName evidence="2">Pyrrolo-quinoline quinone repeat domain-containing protein</fullName>
    </recommendedName>
</protein>